<protein>
    <submittedName>
        <fullName evidence="3">Fructoselysine-6-P-deglycase FrlB with duplicated sugar isomerase (SIS) domain</fullName>
    </submittedName>
</protein>
<dbReference type="InterPro" id="IPR001347">
    <property type="entry name" value="SIS_dom"/>
</dbReference>
<dbReference type="GO" id="GO:0016853">
    <property type="term" value="F:isomerase activity"/>
    <property type="evidence" value="ECO:0007669"/>
    <property type="project" value="UniProtKB-KW"/>
</dbReference>
<dbReference type="EMBL" id="FMHV01000002">
    <property type="protein sequence ID" value="SCL26813.1"/>
    <property type="molecule type" value="Genomic_DNA"/>
</dbReference>
<sequence>MSMTADEIATQPDVWRRATALAPSVADLLPGRGEEVCIVGCGTSLYMAQAAAALREGAGHGRTDAFPASELPSGRRYDVLVAISRSGTTSEIAHVLRRAPAARSVVLTALPDGPVAAAADGVVPLVFADERSVVQTRFATTALTLLRAAAGEDTAESAADAERALAVDLPVDPTAISQWTFVGRGWTVGLAHEAALKLREAAQAWTEAYPALEYRHGPISVSGPGTVVWSFGPLDPALADQVRSIGATVVDLPLDPLASLVVAQRVAVALAESRGLDPDTPHNLTRAVILDDAALPG</sequence>
<dbReference type="Gene3D" id="3.40.50.10490">
    <property type="entry name" value="Glucose-6-phosphate isomerase like protein, domain 1"/>
    <property type="match status" value="3"/>
</dbReference>
<dbReference type="CDD" id="cd05009">
    <property type="entry name" value="SIS_GlmS_GlmD_2"/>
    <property type="match status" value="1"/>
</dbReference>
<name>A0A1C6SC06_9ACTN</name>
<dbReference type="PANTHER" id="PTHR10937">
    <property type="entry name" value="GLUCOSAMINE--FRUCTOSE-6-PHOSPHATE AMINOTRANSFERASE, ISOMERIZING"/>
    <property type="match status" value="1"/>
</dbReference>
<keyword evidence="4" id="KW-1185">Reference proteome</keyword>
<reference evidence="4" key="1">
    <citation type="submission" date="2016-06" db="EMBL/GenBank/DDBJ databases">
        <authorList>
            <person name="Varghese N."/>
            <person name="Submissions Spin"/>
        </authorList>
    </citation>
    <scope>NUCLEOTIDE SEQUENCE [LARGE SCALE GENOMIC DNA]</scope>
    <source>
        <strain evidence="4">DSM 45431</strain>
    </source>
</reference>
<proteinExistence type="predicted"/>
<keyword evidence="1" id="KW-0677">Repeat</keyword>
<accession>A0A1C6SC06</accession>
<evidence type="ECO:0000259" key="2">
    <source>
        <dbReference type="PROSITE" id="PS51464"/>
    </source>
</evidence>
<dbReference type="OrthoDB" id="367283at2"/>
<dbReference type="InterPro" id="IPR035490">
    <property type="entry name" value="GlmS/FrlB_SIS"/>
</dbReference>
<dbReference type="InterPro" id="IPR035466">
    <property type="entry name" value="GlmS/AgaS_SIS"/>
</dbReference>
<evidence type="ECO:0000256" key="1">
    <source>
        <dbReference type="ARBA" id="ARBA00022737"/>
    </source>
</evidence>
<keyword evidence="3" id="KW-0413">Isomerase</keyword>
<dbReference type="GO" id="GO:0097367">
    <property type="term" value="F:carbohydrate derivative binding"/>
    <property type="evidence" value="ECO:0007669"/>
    <property type="project" value="InterPro"/>
</dbReference>
<dbReference type="STRING" id="568872.GA0070624_3377"/>
<feature type="domain" description="SIS" evidence="2">
    <location>
        <begin position="25"/>
        <end position="165"/>
    </location>
</feature>
<dbReference type="GO" id="GO:1901135">
    <property type="term" value="P:carbohydrate derivative metabolic process"/>
    <property type="evidence" value="ECO:0007669"/>
    <property type="project" value="InterPro"/>
</dbReference>
<dbReference type="PROSITE" id="PS51464">
    <property type="entry name" value="SIS"/>
    <property type="match status" value="1"/>
</dbReference>
<dbReference type="SUPFAM" id="SSF53697">
    <property type="entry name" value="SIS domain"/>
    <property type="match status" value="1"/>
</dbReference>
<evidence type="ECO:0000313" key="4">
    <source>
        <dbReference type="Proteomes" id="UP000199413"/>
    </source>
</evidence>
<dbReference type="AlphaFoldDB" id="A0A1C6SC06"/>
<organism evidence="3 4">
    <name type="scientific">Micromonospora rhizosphaerae</name>
    <dbReference type="NCBI Taxonomy" id="568872"/>
    <lineage>
        <taxon>Bacteria</taxon>
        <taxon>Bacillati</taxon>
        <taxon>Actinomycetota</taxon>
        <taxon>Actinomycetes</taxon>
        <taxon>Micromonosporales</taxon>
        <taxon>Micromonosporaceae</taxon>
        <taxon>Micromonospora</taxon>
    </lineage>
</organism>
<dbReference type="InterPro" id="IPR046348">
    <property type="entry name" value="SIS_dom_sf"/>
</dbReference>
<gene>
    <name evidence="3" type="ORF">GA0070624_3377</name>
</gene>
<dbReference type="RefSeq" id="WP_091342174.1">
    <property type="nucleotide sequence ID" value="NZ_FMHV01000002.1"/>
</dbReference>
<evidence type="ECO:0000313" key="3">
    <source>
        <dbReference type="EMBL" id="SCL26813.1"/>
    </source>
</evidence>
<dbReference type="CDD" id="cd05008">
    <property type="entry name" value="SIS_GlmS_GlmD_1"/>
    <property type="match status" value="1"/>
</dbReference>
<dbReference type="Proteomes" id="UP000199413">
    <property type="component" value="Unassembled WGS sequence"/>
</dbReference>